<dbReference type="EMBL" id="BARU01010354">
    <property type="protein sequence ID" value="GAH32323.1"/>
    <property type="molecule type" value="Genomic_DNA"/>
</dbReference>
<dbReference type="SUPFAM" id="SSF52540">
    <property type="entry name" value="P-loop containing nucleoside triphosphate hydrolases"/>
    <property type="match status" value="1"/>
</dbReference>
<sequence length="257" mass="29480">MKADNIIWQKGDARTIAADLIKKRSYKPLTPKVNEYFKRFYKIDFNALKPVEGREHTGQINSLKRRDREKEFRVGKIGALFCSPTMELGIDISDLSIVHMRNVPPSPSNYVQRSGRAGRSGQAALVMVYCSNFSAHDRHYFKNPAKMVAGSVSTPRMDLINEELLKSHLHASILTMRSIAGLNNSLGDIINKEDLKNLPVKEEVLDALTLTKPQKIEILVAFKKVMEDTYFRNELHQRNPTWFSDDWIKRAIDNFQM</sequence>
<evidence type="ECO:0000259" key="1">
    <source>
        <dbReference type="PROSITE" id="PS51194"/>
    </source>
</evidence>
<dbReference type="SMART" id="SM00490">
    <property type="entry name" value="HELICc"/>
    <property type="match status" value="1"/>
</dbReference>
<dbReference type="PANTHER" id="PTHR47957">
    <property type="entry name" value="ATP-DEPENDENT HELICASE HRQ1"/>
    <property type="match status" value="1"/>
</dbReference>
<dbReference type="PROSITE" id="PS51194">
    <property type="entry name" value="HELICASE_CTER"/>
    <property type="match status" value="1"/>
</dbReference>
<dbReference type="GO" id="GO:0006289">
    <property type="term" value="P:nucleotide-excision repair"/>
    <property type="evidence" value="ECO:0007669"/>
    <property type="project" value="TreeGrafter"/>
</dbReference>
<name>X1GH09_9ZZZZ</name>
<feature type="domain" description="Helicase C-terminal" evidence="1">
    <location>
        <begin position="2"/>
        <end position="165"/>
    </location>
</feature>
<dbReference type="GO" id="GO:0005634">
    <property type="term" value="C:nucleus"/>
    <property type="evidence" value="ECO:0007669"/>
    <property type="project" value="TreeGrafter"/>
</dbReference>
<evidence type="ECO:0000313" key="2">
    <source>
        <dbReference type="EMBL" id="GAH32323.1"/>
    </source>
</evidence>
<dbReference type="InterPro" id="IPR027417">
    <property type="entry name" value="P-loop_NTPase"/>
</dbReference>
<dbReference type="PANTHER" id="PTHR47957:SF3">
    <property type="entry name" value="ATP-DEPENDENT HELICASE HRQ1"/>
    <property type="match status" value="1"/>
</dbReference>
<comment type="caution">
    <text evidence="2">The sequence shown here is derived from an EMBL/GenBank/DDBJ whole genome shotgun (WGS) entry which is preliminary data.</text>
</comment>
<dbReference type="Pfam" id="PF00271">
    <property type="entry name" value="Helicase_C"/>
    <property type="match status" value="1"/>
</dbReference>
<dbReference type="InterPro" id="IPR001650">
    <property type="entry name" value="Helicase_C-like"/>
</dbReference>
<dbReference type="Gene3D" id="3.40.50.300">
    <property type="entry name" value="P-loop containing nucleotide triphosphate hydrolases"/>
    <property type="match status" value="1"/>
</dbReference>
<dbReference type="GO" id="GO:0036297">
    <property type="term" value="P:interstrand cross-link repair"/>
    <property type="evidence" value="ECO:0007669"/>
    <property type="project" value="TreeGrafter"/>
</dbReference>
<proteinExistence type="predicted"/>
<protein>
    <recommendedName>
        <fullName evidence="1">Helicase C-terminal domain-containing protein</fullName>
    </recommendedName>
</protein>
<feature type="non-terminal residue" evidence="2">
    <location>
        <position position="257"/>
    </location>
</feature>
<accession>X1GH09</accession>
<organism evidence="2">
    <name type="scientific">marine sediment metagenome</name>
    <dbReference type="NCBI Taxonomy" id="412755"/>
    <lineage>
        <taxon>unclassified sequences</taxon>
        <taxon>metagenomes</taxon>
        <taxon>ecological metagenomes</taxon>
    </lineage>
</organism>
<dbReference type="GO" id="GO:0043138">
    <property type="term" value="F:3'-5' DNA helicase activity"/>
    <property type="evidence" value="ECO:0007669"/>
    <property type="project" value="TreeGrafter"/>
</dbReference>
<dbReference type="AlphaFoldDB" id="X1GH09"/>
<gene>
    <name evidence="2" type="ORF">S03H2_19767</name>
</gene>
<reference evidence="2" key="1">
    <citation type="journal article" date="2014" name="Front. Microbiol.">
        <title>High frequency of phylogenetically diverse reductive dehalogenase-homologous genes in deep subseafloor sedimentary metagenomes.</title>
        <authorList>
            <person name="Kawai M."/>
            <person name="Futagami T."/>
            <person name="Toyoda A."/>
            <person name="Takaki Y."/>
            <person name="Nishi S."/>
            <person name="Hori S."/>
            <person name="Arai W."/>
            <person name="Tsubouchi T."/>
            <person name="Morono Y."/>
            <person name="Uchiyama I."/>
            <person name="Ito T."/>
            <person name="Fujiyama A."/>
            <person name="Inagaki F."/>
            <person name="Takami H."/>
        </authorList>
    </citation>
    <scope>NUCLEOTIDE SEQUENCE</scope>
    <source>
        <strain evidence="2">Expedition CK06-06</strain>
    </source>
</reference>